<evidence type="ECO:0000313" key="2">
    <source>
        <dbReference type="EMBL" id="GGO35132.1"/>
    </source>
</evidence>
<feature type="signal peptide" evidence="1">
    <location>
        <begin position="1"/>
        <end position="30"/>
    </location>
</feature>
<evidence type="ECO:0000256" key="1">
    <source>
        <dbReference type="SAM" id="SignalP"/>
    </source>
</evidence>
<keyword evidence="1" id="KW-0732">Signal</keyword>
<dbReference type="RefSeq" id="WP_189172633.1">
    <property type="nucleotide sequence ID" value="NZ_BMNG01000001.1"/>
</dbReference>
<keyword evidence="3" id="KW-1185">Reference proteome</keyword>
<dbReference type="Proteomes" id="UP000656881">
    <property type="component" value="Unassembled WGS sequence"/>
</dbReference>
<evidence type="ECO:0000313" key="3">
    <source>
        <dbReference type="Proteomes" id="UP000656881"/>
    </source>
</evidence>
<proteinExistence type="predicted"/>
<sequence>MNVKSRVRIGAVVGAAALGLGVLTAPSAMADPTGFPTLAGTGSDTTQDVTNAIATRVGGSPQLIGSWDATGTSPIKTRATGCSLPRPNGSSAGIDALRADLDANTKCLDFARSSRGPADRTSTRLTWVPFAKDAVTFAVRSDSALRTADLTPAQLKSVFNCTTKTLNGVTLTPLLPQAQSGSRTFFLGQIGLPEAEVGSCVGSMQEHDGRALDSAGDIAPYSVAQWIAQTNEVVPDIHGVTVLNKVGGVAPTTAGKLNPAFPFARDVFNVVPTAKLNDATVKDVFVGSTSKVCAQNSTIETYGFGSLGTGCGATSDPALKGER</sequence>
<comment type="caution">
    <text evidence="2">The sequence shown here is derived from an EMBL/GenBank/DDBJ whole genome shotgun (WGS) entry which is preliminary data.</text>
</comment>
<feature type="chain" id="PRO_5045515251" description="PBP domain-containing protein" evidence="1">
    <location>
        <begin position="31"/>
        <end position="323"/>
    </location>
</feature>
<dbReference type="SUPFAM" id="SSF53850">
    <property type="entry name" value="Periplasmic binding protein-like II"/>
    <property type="match status" value="1"/>
</dbReference>
<evidence type="ECO:0008006" key="4">
    <source>
        <dbReference type="Google" id="ProtNLM"/>
    </source>
</evidence>
<dbReference type="EMBL" id="BMNG01000001">
    <property type="protein sequence ID" value="GGO35132.1"/>
    <property type="molecule type" value="Genomic_DNA"/>
</dbReference>
<organism evidence="2 3">
    <name type="scientific">Streptomyces lasiicapitis</name>
    <dbReference type="NCBI Taxonomy" id="1923961"/>
    <lineage>
        <taxon>Bacteria</taxon>
        <taxon>Bacillati</taxon>
        <taxon>Actinomycetota</taxon>
        <taxon>Actinomycetes</taxon>
        <taxon>Kitasatosporales</taxon>
        <taxon>Streptomycetaceae</taxon>
        <taxon>Streptomyces</taxon>
    </lineage>
</organism>
<accession>A0ABQ2LIE0</accession>
<gene>
    <name evidence="2" type="ORF">GCM10012286_05350</name>
</gene>
<reference evidence="3" key="1">
    <citation type="journal article" date="2019" name="Int. J. Syst. Evol. Microbiol.">
        <title>The Global Catalogue of Microorganisms (GCM) 10K type strain sequencing project: providing services to taxonomists for standard genome sequencing and annotation.</title>
        <authorList>
            <consortium name="The Broad Institute Genomics Platform"/>
            <consortium name="The Broad Institute Genome Sequencing Center for Infectious Disease"/>
            <person name="Wu L."/>
            <person name="Ma J."/>
        </authorList>
    </citation>
    <scope>NUCLEOTIDE SEQUENCE [LARGE SCALE GENOMIC DNA]</scope>
    <source>
        <strain evidence="3">CGMCC 4.7349</strain>
    </source>
</reference>
<name>A0ABQ2LIE0_9ACTN</name>
<protein>
    <recommendedName>
        <fullName evidence="4">PBP domain-containing protein</fullName>
    </recommendedName>
</protein>